<keyword evidence="8" id="KW-1185">Reference proteome</keyword>
<feature type="domain" description="Thioredoxin" evidence="6">
    <location>
        <begin position="36"/>
        <end position="199"/>
    </location>
</feature>
<evidence type="ECO:0000256" key="2">
    <source>
        <dbReference type="ARBA" id="ARBA00023008"/>
    </source>
</evidence>
<feature type="transmembrane region" description="Helical" evidence="5">
    <location>
        <begin position="7"/>
        <end position="25"/>
    </location>
</feature>
<dbReference type="PANTHER" id="PTHR12151">
    <property type="entry name" value="ELECTRON TRANSPORT PROTIN SCO1/SENC FAMILY MEMBER"/>
    <property type="match status" value="1"/>
</dbReference>
<keyword evidence="5" id="KW-1133">Transmembrane helix</keyword>
<dbReference type="GO" id="GO:0046872">
    <property type="term" value="F:metal ion binding"/>
    <property type="evidence" value="ECO:0007669"/>
    <property type="project" value="UniProtKB-KW"/>
</dbReference>
<keyword evidence="2 3" id="KW-0186">Copper</keyword>
<feature type="binding site" evidence="3">
    <location>
        <position position="74"/>
    </location>
    <ligand>
        <name>Cu cation</name>
        <dbReference type="ChEBI" id="CHEBI:23378"/>
    </ligand>
</feature>
<sequence length="202" mass="22555">MKQRLPYILLLLLTSALIWLLLFWSPNSPDLTHLLKHNQSRGGDFTLSGNGGEPFDLKQLRGKVGLLYFGYTTCPDVCPTSLALMKIALGNMSEKELEQVSGVFISVDPERDKPQRLMEYANYFHTNIVGTSGSRAEIDEAARRYGVMYRKVESDSAVGYLVDHTSATYVIDKQGKLHTTLAHGTPHAEILKTVRALLEQSK</sequence>
<dbReference type="CDD" id="cd02968">
    <property type="entry name" value="SCO"/>
    <property type="match status" value="1"/>
</dbReference>
<keyword evidence="5" id="KW-0812">Transmembrane</keyword>
<gene>
    <name evidence="7" type="ORF">BOW53_00510</name>
</gene>
<dbReference type="OrthoDB" id="9790194at2"/>
<keyword evidence="5" id="KW-0472">Membrane</keyword>
<dbReference type="EMBL" id="MPRL01000001">
    <property type="protein sequence ID" value="OOZ42381.1"/>
    <property type="molecule type" value="Genomic_DNA"/>
</dbReference>
<dbReference type="InterPro" id="IPR003782">
    <property type="entry name" value="SCO1/SenC"/>
</dbReference>
<comment type="similarity">
    <text evidence="1">Belongs to the SCO1/2 family.</text>
</comment>
<proteinExistence type="inferred from homology"/>
<feature type="disulfide bond" description="Redox-active" evidence="4">
    <location>
        <begin position="74"/>
        <end position="78"/>
    </location>
</feature>
<reference evidence="7 8" key="1">
    <citation type="submission" date="2016-11" db="EMBL/GenBank/DDBJ databases">
        <title>Mixed transmission modes and dynamic genome evolution in an obligate animal-bacterial symbiosis.</title>
        <authorList>
            <person name="Russell S.L."/>
            <person name="Corbett-Detig R.B."/>
            <person name="Cavanaugh C.M."/>
        </authorList>
    </citation>
    <scope>NUCLEOTIDE SEQUENCE [LARGE SCALE GENOMIC DNA]</scope>
    <source>
        <strain evidence="7">Sveles-Q1</strain>
    </source>
</reference>
<dbReference type="PROSITE" id="PS51352">
    <property type="entry name" value="THIOREDOXIN_2"/>
    <property type="match status" value="1"/>
</dbReference>
<organism evidence="7 8">
    <name type="scientific">Solemya pervernicosa gill symbiont</name>
    <dbReference type="NCBI Taxonomy" id="642797"/>
    <lineage>
        <taxon>Bacteria</taxon>
        <taxon>Pseudomonadati</taxon>
        <taxon>Pseudomonadota</taxon>
        <taxon>Gammaproteobacteria</taxon>
        <taxon>sulfur-oxidizing symbionts</taxon>
    </lineage>
</organism>
<protein>
    <recommendedName>
        <fullName evidence="6">Thioredoxin domain-containing protein</fullName>
    </recommendedName>
</protein>
<evidence type="ECO:0000256" key="4">
    <source>
        <dbReference type="PIRSR" id="PIRSR603782-2"/>
    </source>
</evidence>
<evidence type="ECO:0000256" key="3">
    <source>
        <dbReference type="PIRSR" id="PIRSR603782-1"/>
    </source>
</evidence>
<dbReference type="Proteomes" id="UP000191110">
    <property type="component" value="Unassembled WGS sequence"/>
</dbReference>
<keyword evidence="4" id="KW-1015">Disulfide bond</keyword>
<evidence type="ECO:0000256" key="1">
    <source>
        <dbReference type="ARBA" id="ARBA00010996"/>
    </source>
</evidence>
<evidence type="ECO:0000259" key="6">
    <source>
        <dbReference type="PROSITE" id="PS51352"/>
    </source>
</evidence>
<evidence type="ECO:0000256" key="5">
    <source>
        <dbReference type="SAM" id="Phobius"/>
    </source>
</evidence>
<dbReference type="FunFam" id="3.40.30.10:FF:000013">
    <property type="entry name" value="Blast:Protein SCO1 homolog, mitochondrial"/>
    <property type="match status" value="1"/>
</dbReference>
<dbReference type="PANTHER" id="PTHR12151:SF25">
    <property type="entry name" value="LINALOOL DEHYDRATASE_ISOMERASE DOMAIN-CONTAINING PROTEIN"/>
    <property type="match status" value="1"/>
</dbReference>
<dbReference type="Pfam" id="PF02630">
    <property type="entry name" value="SCO1-SenC"/>
    <property type="match status" value="1"/>
</dbReference>
<dbReference type="InterPro" id="IPR036249">
    <property type="entry name" value="Thioredoxin-like_sf"/>
</dbReference>
<name>A0A1T2LBC4_9GAMM</name>
<evidence type="ECO:0000313" key="7">
    <source>
        <dbReference type="EMBL" id="OOZ42381.1"/>
    </source>
</evidence>
<dbReference type="InterPro" id="IPR013766">
    <property type="entry name" value="Thioredoxin_domain"/>
</dbReference>
<dbReference type="AlphaFoldDB" id="A0A1T2LBC4"/>
<feature type="binding site" evidence="3">
    <location>
        <position position="164"/>
    </location>
    <ligand>
        <name>Cu cation</name>
        <dbReference type="ChEBI" id="CHEBI:23378"/>
    </ligand>
</feature>
<dbReference type="SUPFAM" id="SSF52833">
    <property type="entry name" value="Thioredoxin-like"/>
    <property type="match status" value="1"/>
</dbReference>
<comment type="caution">
    <text evidence="7">The sequence shown here is derived from an EMBL/GenBank/DDBJ whole genome shotgun (WGS) entry which is preliminary data.</text>
</comment>
<accession>A0A1T2LBC4</accession>
<evidence type="ECO:0000313" key="8">
    <source>
        <dbReference type="Proteomes" id="UP000191110"/>
    </source>
</evidence>
<feature type="binding site" evidence="3">
    <location>
        <position position="78"/>
    </location>
    <ligand>
        <name>Cu cation</name>
        <dbReference type="ChEBI" id="CHEBI:23378"/>
    </ligand>
</feature>
<dbReference type="Gene3D" id="3.40.30.10">
    <property type="entry name" value="Glutaredoxin"/>
    <property type="match status" value="1"/>
</dbReference>
<keyword evidence="3" id="KW-0479">Metal-binding</keyword>